<evidence type="ECO:0000313" key="2">
    <source>
        <dbReference type="Proteomes" id="UP000516028"/>
    </source>
</evidence>
<keyword evidence="2" id="KW-1185">Reference proteome</keyword>
<dbReference type="Pfam" id="PF06078">
    <property type="entry name" value="DUF937"/>
    <property type="match status" value="1"/>
</dbReference>
<reference evidence="1 2" key="1">
    <citation type="submission" date="2020-08" db="EMBL/GenBank/DDBJ databases">
        <title>Genome sequence of Diaphorobacter aerolatus KACC 16536T.</title>
        <authorList>
            <person name="Hyun D.-W."/>
            <person name="Bae J.-W."/>
        </authorList>
    </citation>
    <scope>NUCLEOTIDE SEQUENCE [LARGE SCALE GENOMIC DNA]</scope>
    <source>
        <strain evidence="1 2">KACC 16536</strain>
    </source>
</reference>
<organism evidence="1 2">
    <name type="scientific">Diaphorobacter aerolatus</name>
    <dbReference type="NCBI Taxonomy" id="1288495"/>
    <lineage>
        <taxon>Bacteria</taxon>
        <taxon>Pseudomonadati</taxon>
        <taxon>Pseudomonadota</taxon>
        <taxon>Betaproteobacteria</taxon>
        <taxon>Burkholderiales</taxon>
        <taxon>Comamonadaceae</taxon>
        <taxon>Diaphorobacter</taxon>
    </lineage>
</organism>
<dbReference type="InterPro" id="IPR009282">
    <property type="entry name" value="DUF937"/>
</dbReference>
<evidence type="ECO:0000313" key="1">
    <source>
        <dbReference type="EMBL" id="QNP49445.1"/>
    </source>
</evidence>
<name>A0A7H0GMC9_9BURK</name>
<sequence>MNTNDNASLAEELMAQLQGAPMQQIAQQLGSNPQETGSAVSMALPMLLGALGHNAQQPGGADSLMNALQGHMPSQQPQAALGGMGGLDLGGLLGSVLGGGGAAGGSSSMGADILGHIFGGKQDRAGSSLGQASGLGAGGGQLLQILAPIVMAFLANRVSSGGMDTGGLGNMLGQEKTRAQQQGGAGGGLLGSLLDQDGDGQVGIGDLLKMGTSFLGGRR</sequence>
<gene>
    <name evidence="1" type="ORF">H9K75_05295</name>
</gene>
<accession>A0A7H0GMC9</accession>
<dbReference type="RefSeq" id="WP_187725035.1">
    <property type="nucleotide sequence ID" value="NZ_CP060783.1"/>
</dbReference>
<proteinExistence type="predicted"/>
<dbReference type="AlphaFoldDB" id="A0A7H0GMC9"/>
<dbReference type="PROSITE" id="PS00018">
    <property type="entry name" value="EF_HAND_1"/>
    <property type="match status" value="1"/>
</dbReference>
<dbReference type="InterPro" id="IPR018247">
    <property type="entry name" value="EF_Hand_1_Ca_BS"/>
</dbReference>
<dbReference type="Proteomes" id="UP000516028">
    <property type="component" value="Chromosome"/>
</dbReference>
<dbReference type="KEGG" id="daer:H9K75_05295"/>
<protein>
    <submittedName>
        <fullName evidence="1">DUF937 domain-containing protein</fullName>
    </submittedName>
</protein>
<dbReference type="EMBL" id="CP060783">
    <property type="protein sequence ID" value="QNP49445.1"/>
    <property type="molecule type" value="Genomic_DNA"/>
</dbReference>